<comment type="caution">
    <text evidence="7">The sequence shown here is derived from an EMBL/GenBank/DDBJ whole genome shotgun (WGS) entry which is preliminary data.</text>
</comment>
<dbReference type="InterPro" id="IPR029752">
    <property type="entry name" value="D-isomer_DH_CS1"/>
</dbReference>
<dbReference type="InterPro" id="IPR006140">
    <property type="entry name" value="D-isomer_DH_NAD-bd"/>
</dbReference>
<dbReference type="PROSITE" id="PS00065">
    <property type="entry name" value="D_2_HYDROXYACID_DH_1"/>
    <property type="match status" value="1"/>
</dbReference>
<dbReference type="SUPFAM" id="SSF51735">
    <property type="entry name" value="NAD(P)-binding Rossmann-fold domains"/>
    <property type="match status" value="1"/>
</dbReference>
<evidence type="ECO:0000256" key="3">
    <source>
        <dbReference type="ARBA" id="ARBA00023027"/>
    </source>
</evidence>
<dbReference type="EMBL" id="LCBE01000006">
    <property type="protein sequence ID" value="KKS04479.1"/>
    <property type="molecule type" value="Genomic_DNA"/>
</dbReference>
<feature type="domain" description="D-isomer specific 2-hydroxyacid dehydrogenase NAD-binding" evidence="6">
    <location>
        <begin position="115"/>
        <end position="308"/>
    </location>
</feature>
<comment type="similarity">
    <text evidence="1 4">Belongs to the D-isomer specific 2-hydroxyacid dehydrogenase family.</text>
</comment>
<dbReference type="PATRIC" id="fig|1618736.3.peg.286"/>
<evidence type="ECO:0000256" key="1">
    <source>
        <dbReference type="ARBA" id="ARBA00005854"/>
    </source>
</evidence>
<dbReference type="PROSITE" id="PS00671">
    <property type="entry name" value="D_2_HYDROXYACID_DH_3"/>
    <property type="match status" value="1"/>
</dbReference>
<dbReference type="FunFam" id="3.40.50.720:FF:000041">
    <property type="entry name" value="D-3-phosphoglycerate dehydrogenase"/>
    <property type="match status" value="1"/>
</dbReference>
<accession>A0A0G0VUD6</accession>
<dbReference type="AlphaFoldDB" id="A0A0G0VUD6"/>
<dbReference type="GO" id="GO:0051287">
    <property type="term" value="F:NAD binding"/>
    <property type="evidence" value="ECO:0007669"/>
    <property type="project" value="InterPro"/>
</dbReference>
<sequence>MVILGYNKVMKIIFFEVPKAEQSVFSQSLSGSELVFYEERLTENNADLAKDADIISVFVDSDINKNTIDKMVNLKFITTRSTGFNHIDCEYAFGKGIRVASVPAYGSHTVAEFAFGLMLNLSRKIATSNTYLKETLNYNYLPWMEGFNLEGKTLGVIGTGKIGKNVIKIAKGFEMNVLAFDLYPDAAFVKENNFEYKSFAEVVSQSDIITLHIPYTKENHHLINKENISMMKKGVYLINTARGELVDTEALIRGLKEGIIAGAGLDVLEGEKQLQNVQNAENEEIKKIVALNHELIKMPNVMVSPHMAFYTREAIASIQQTTIDNIKSFISGNPINLIK</sequence>
<dbReference type="GO" id="GO:0008720">
    <property type="term" value="F:D-lactate dehydrogenase (NAD+) activity"/>
    <property type="evidence" value="ECO:0007669"/>
    <property type="project" value="TreeGrafter"/>
</dbReference>
<dbReference type="GO" id="GO:0006564">
    <property type="term" value="P:L-serine biosynthetic process"/>
    <property type="evidence" value="ECO:0007669"/>
    <property type="project" value="UniProtKB-ARBA"/>
</dbReference>
<dbReference type="InterPro" id="IPR036291">
    <property type="entry name" value="NAD(P)-bd_dom_sf"/>
</dbReference>
<protein>
    <submittedName>
        <fullName evidence="7">D-isomer specific 2-hydroxyacid dehydrogenase NAD-binding protein</fullName>
    </submittedName>
</protein>
<dbReference type="InterPro" id="IPR029753">
    <property type="entry name" value="D-isomer_DH_CS"/>
</dbReference>
<dbReference type="Gene3D" id="3.40.50.720">
    <property type="entry name" value="NAD(P)-binding Rossmann-like Domain"/>
    <property type="match status" value="2"/>
</dbReference>
<dbReference type="PANTHER" id="PTHR43026">
    <property type="entry name" value="2-HYDROXYACID DEHYDROGENASE HOMOLOG 1-RELATED"/>
    <property type="match status" value="1"/>
</dbReference>
<dbReference type="Pfam" id="PF00389">
    <property type="entry name" value="2-Hacid_dh"/>
    <property type="match status" value="1"/>
</dbReference>
<evidence type="ECO:0000256" key="2">
    <source>
        <dbReference type="ARBA" id="ARBA00023002"/>
    </source>
</evidence>
<name>A0A0G0VUD6_9BACT</name>
<dbReference type="Pfam" id="PF02826">
    <property type="entry name" value="2-Hacid_dh_C"/>
    <property type="match status" value="1"/>
</dbReference>
<dbReference type="GO" id="GO:0004617">
    <property type="term" value="F:phosphoglycerate dehydrogenase activity"/>
    <property type="evidence" value="ECO:0007669"/>
    <property type="project" value="UniProtKB-ARBA"/>
</dbReference>
<feature type="domain" description="D-isomer specific 2-hydroxyacid dehydrogenase catalytic" evidence="5">
    <location>
        <begin position="14"/>
        <end position="335"/>
    </location>
</feature>
<dbReference type="PANTHER" id="PTHR43026:SF1">
    <property type="entry name" value="2-HYDROXYACID DEHYDROGENASE HOMOLOG 1-RELATED"/>
    <property type="match status" value="1"/>
</dbReference>
<organism evidence="7 8">
    <name type="scientific">Candidatus Nomurabacteria bacterium GW2011_GWA2_41_25</name>
    <dbReference type="NCBI Taxonomy" id="1618736"/>
    <lineage>
        <taxon>Bacteria</taxon>
        <taxon>Candidatus Nomuraibacteriota</taxon>
    </lineage>
</organism>
<proteinExistence type="inferred from homology"/>
<evidence type="ECO:0000256" key="4">
    <source>
        <dbReference type="RuleBase" id="RU003719"/>
    </source>
</evidence>
<evidence type="ECO:0000313" key="8">
    <source>
        <dbReference type="Proteomes" id="UP000034236"/>
    </source>
</evidence>
<dbReference type="SUPFAM" id="SSF52283">
    <property type="entry name" value="Formate/glycerate dehydrogenase catalytic domain-like"/>
    <property type="match status" value="1"/>
</dbReference>
<gene>
    <name evidence="7" type="ORF">UU58_C0006G0005</name>
</gene>
<keyword evidence="2 4" id="KW-0560">Oxidoreductase</keyword>
<dbReference type="Proteomes" id="UP000034236">
    <property type="component" value="Unassembled WGS sequence"/>
</dbReference>
<dbReference type="PROSITE" id="PS00670">
    <property type="entry name" value="D_2_HYDROXYACID_DH_2"/>
    <property type="match status" value="1"/>
</dbReference>
<evidence type="ECO:0000259" key="5">
    <source>
        <dbReference type="Pfam" id="PF00389"/>
    </source>
</evidence>
<dbReference type="GO" id="GO:0047545">
    <property type="term" value="F:(S)-2-hydroxyglutarate dehydrogenase activity"/>
    <property type="evidence" value="ECO:0007669"/>
    <property type="project" value="UniProtKB-ARBA"/>
</dbReference>
<reference evidence="7 8" key="1">
    <citation type="journal article" date="2015" name="Nature">
        <title>rRNA introns, odd ribosomes, and small enigmatic genomes across a large radiation of phyla.</title>
        <authorList>
            <person name="Brown C.T."/>
            <person name="Hug L.A."/>
            <person name="Thomas B.C."/>
            <person name="Sharon I."/>
            <person name="Castelle C.J."/>
            <person name="Singh A."/>
            <person name="Wilkins M.J."/>
            <person name="Williams K.H."/>
            <person name="Banfield J.F."/>
        </authorList>
    </citation>
    <scope>NUCLEOTIDE SEQUENCE [LARGE SCALE GENOMIC DNA]</scope>
</reference>
<evidence type="ECO:0000313" key="7">
    <source>
        <dbReference type="EMBL" id="KKS04479.1"/>
    </source>
</evidence>
<dbReference type="InterPro" id="IPR058205">
    <property type="entry name" value="D-LDH-like"/>
</dbReference>
<evidence type="ECO:0000259" key="6">
    <source>
        <dbReference type="Pfam" id="PF02826"/>
    </source>
</evidence>
<dbReference type="InterPro" id="IPR006139">
    <property type="entry name" value="D-isomer_2_OHA_DH_cat_dom"/>
</dbReference>
<keyword evidence="3" id="KW-0520">NAD</keyword>